<sequence>MPIARWKTLCDTVKTPHSISSDGNVCIINSTENNGIVVFKSENRMFREIQRINSAGTYPHKIIYDNKNMLFYCIADSSQELSVLKNINGNVELVKTLKLDYLGNSFVRSIRIIDDKLFFVSGPGKIIAASYANLEFDMKEEYEVPFELYGMNDIIKIGSFYYISAYQNKNFEIKPKLVRIKDLGQLKQGNYENIYDLLDLKGVPYYFSIFDDRVFLTQIDSFSGIVSFVVDGDEIRDIRTHYDFDMPTKESLQRLKSNGTWFSHIQE</sequence>
<name>A0A644ZF58_9ZZZZ</name>
<evidence type="ECO:0000313" key="1">
    <source>
        <dbReference type="EMBL" id="MPM36504.1"/>
    </source>
</evidence>
<evidence type="ECO:0008006" key="2">
    <source>
        <dbReference type="Google" id="ProtNLM"/>
    </source>
</evidence>
<reference evidence="1" key="1">
    <citation type="submission" date="2019-08" db="EMBL/GenBank/DDBJ databases">
        <authorList>
            <person name="Kucharzyk K."/>
            <person name="Murdoch R.W."/>
            <person name="Higgins S."/>
            <person name="Loffler F."/>
        </authorList>
    </citation>
    <scope>NUCLEOTIDE SEQUENCE</scope>
</reference>
<comment type="caution">
    <text evidence="1">The sequence shown here is derived from an EMBL/GenBank/DDBJ whole genome shotgun (WGS) entry which is preliminary data.</text>
</comment>
<gene>
    <name evidence="1" type="ORF">SDC9_83102</name>
</gene>
<dbReference type="EMBL" id="VSSQ01007628">
    <property type="protein sequence ID" value="MPM36504.1"/>
    <property type="molecule type" value="Genomic_DNA"/>
</dbReference>
<accession>A0A644ZF58</accession>
<dbReference type="SUPFAM" id="SSF63825">
    <property type="entry name" value="YWTD domain"/>
    <property type="match status" value="1"/>
</dbReference>
<dbReference type="AlphaFoldDB" id="A0A644ZF58"/>
<protein>
    <recommendedName>
        <fullName evidence="2">6-bladed beta-propeller</fullName>
    </recommendedName>
</protein>
<organism evidence="1">
    <name type="scientific">bioreactor metagenome</name>
    <dbReference type="NCBI Taxonomy" id="1076179"/>
    <lineage>
        <taxon>unclassified sequences</taxon>
        <taxon>metagenomes</taxon>
        <taxon>ecological metagenomes</taxon>
    </lineage>
</organism>
<proteinExistence type="predicted"/>